<accession>A0AAD7UTM5</accession>
<protein>
    <recommendedName>
        <fullName evidence="1">Heterokaryon incompatibility domain-containing protein</fullName>
    </recommendedName>
</protein>
<reference evidence="2 3" key="1">
    <citation type="submission" date="2023-03" db="EMBL/GenBank/DDBJ databases">
        <title>Genome sequence of Lichtheimia ornata CBS 291.66.</title>
        <authorList>
            <person name="Mohabir J.T."/>
            <person name="Shea T.P."/>
            <person name="Kurbessoian T."/>
            <person name="Berby B."/>
            <person name="Fontaine J."/>
            <person name="Livny J."/>
            <person name="Gnirke A."/>
            <person name="Stajich J.E."/>
            <person name="Cuomo C.A."/>
        </authorList>
    </citation>
    <scope>NUCLEOTIDE SEQUENCE [LARGE SCALE GENOMIC DNA]</scope>
    <source>
        <strain evidence="2">CBS 291.66</strain>
    </source>
</reference>
<dbReference type="PANTHER" id="PTHR24148">
    <property type="entry name" value="ANKYRIN REPEAT DOMAIN-CONTAINING PROTEIN 39 HOMOLOG-RELATED"/>
    <property type="match status" value="1"/>
</dbReference>
<dbReference type="InterPro" id="IPR010730">
    <property type="entry name" value="HET"/>
</dbReference>
<name>A0AAD7UTM5_9FUNG</name>
<gene>
    <name evidence="2" type="ORF">O0I10_011452</name>
</gene>
<dbReference type="AlphaFoldDB" id="A0AAD7UTM5"/>
<dbReference type="PANTHER" id="PTHR24148:SF64">
    <property type="entry name" value="HETEROKARYON INCOMPATIBILITY DOMAIN-CONTAINING PROTEIN"/>
    <property type="match status" value="1"/>
</dbReference>
<dbReference type="RefSeq" id="XP_058337832.1">
    <property type="nucleotide sequence ID" value="XM_058491419.1"/>
</dbReference>
<dbReference type="Proteomes" id="UP001234581">
    <property type="component" value="Unassembled WGS sequence"/>
</dbReference>
<sequence>MTCDTDENNDDYQINIQHLEHDRDNKYKEFFEKGLGALFDDEHFLLLYVPDNGDKMQIVQPASNLFHRRRMIKRINEAKHIPSFYYALSHLWGLTENDRYHWNDIHEYVNDEQGQPVKPVSMRPEKRDTLLAMLRDHPDSYWWIDVLCARTDTPLDIMGDIYSCCLECIAMIDCEPNVISEIRTISGTAEEALEELYDSREGGYLKYKDVKQTQAPQLFGYLYIFMQSQWWKRVWTWQEMALPVGDVRFMAETATHQSQNSTVTLNQLLGIPYIRMAYLLKEEVPLTPVHESEMKIMRKVVSAVKEYLSGIEDARRAGKGRFRSNWGSFYHMIYSLSDSTRRCYDPCDYVYGVLGMLQIKIPRMEDPNEVWRCLLNELDRHPVDITFAPVKCIDRADEIDLLKVRAIGEVYRKLNDIYYGAK</sequence>
<evidence type="ECO:0000313" key="3">
    <source>
        <dbReference type="Proteomes" id="UP001234581"/>
    </source>
</evidence>
<evidence type="ECO:0000313" key="2">
    <source>
        <dbReference type="EMBL" id="KAJ8652918.1"/>
    </source>
</evidence>
<comment type="caution">
    <text evidence="2">The sequence shown here is derived from an EMBL/GenBank/DDBJ whole genome shotgun (WGS) entry which is preliminary data.</text>
</comment>
<dbReference type="Pfam" id="PF06985">
    <property type="entry name" value="HET"/>
    <property type="match status" value="1"/>
</dbReference>
<dbReference type="InterPro" id="IPR052895">
    <property type="entry name" value="HetReg/Transcr_Mod"/>
</dbReference>
<evidence type="ECO:0000259" key="1">
    <source>
        <dbReference type="Pfam" id="PF06985"/>
    </source>
</evidence>
<keyword evidence="3" id="KW-1185">Reference proteome</keyword>
<feature type="domain" description="Heterokaryon incompatibility" evidence="1">
    <location>
        <begin position="85"/>
        <end position="239"/>
    </location>
</feature>
<dbReference type="EMBL" id="JARTCD010000090">
    <property type="protein sequence ID" value="KAJ8652918.1"/>
    <property type="molecule type" value="Genomic_DNA"/>
</dbReference>
<dbReference type="GeneID" id="83218853"/>
<proteinExistence type="predicted"/>
<organism evidence="2 3">
    <name type="scientific">Lichtheimia ornata</name>
    <dbReference type="NCBI Taxonomy" id="688661"/>
    <lineage>
        <taxon>Eukaryota</taxon>
        <taxon>Fungi</taxon>
        <taxon>Fungi incertae sedis</taxon>
        <taxon>Mucoromycota</taxon>
        <taxon>Mucoromycotina</taxon>
        <taxon>Mucoromycetes</taxon>
        <taxon>Mucorales</taxon>
        <taxon>Lichtheimiaceae</taxon>
        <taxon>Lichtheimia</taxon>
    </lineage>
</organism>